<keyword evidence="9" id="KW-0443">Lipid metabolism</keyword>
<protein>
    <recommendedName>
        <fullName evidence="16">Ergosterol biosynthesis protein Erg28</fullName>
    </recommendedName>
</protein>
<comment type="similarity">
    <text evidence="2">Belongs to the ERG28 family.</text>
</comment>
<dbReference type="Proteomes" id="UP000053789">
    <property type="component" value="Unassembled WGS sequence"/>
</dbReference>
<evidence type="ECO:0000256" key="4">
    <source>
        <dbReference type="ARBA" id="ARBA00022692"/>
    </source>
</evidence>
<keyword evidence="15" id="KW-1185">Reference proteome</keyword>
<keyword evidence="3" id="KW-0444">Lipid biosynthesis</keyword>
<keyword evidence="8" id="KW-0756">Sterol biosynthesis</keyword>
<dbReference type="GO" id="GO:0005789">
    <property type="term" value="C:endoplasmic reticulum membrane"/>
    <property type="evidence" value="ECO:0007669"/>
    <property type="project" value="UniProtKB-SubCell"/>
</dbReference>
<dbReference type="EMBL" id="KN847009">
    <property type="protein sequence ID" value="KIW86916.1"/>
    <property type="molecule type" value="Genomic_DNA"/>
</dbReference>
<keyword evidence="10 13" id="KW-0472">Membrane</keyword>
<evidence type="ECO:0000256" key="12">
    <source>
        <dbReference type="ARBA" id="ARBA00023221"/>
    </source>
</evidence>
<proteinExistence type="inferred from homology"/>
<dbReference type="AlphaFoldDB" id="A0A0D2E9Y2"/>
<dbReference type="RefSeq" id="XP_016613585.1">
    <property type="nucleotide sequence ID" value="XM_016770243.1"/>
</dbReference>
<dbReference type="HOGENOM" id="CLU_114589_0_0_1"/>
<feature type="transmembrane region" description="Helical" evidence="13">
    <location>
        <begin position="126"/>
        <end position="145"/>
    </location>
</feature>
<organism evidence="14 15">
    <name type="scientific">Cladophialophora bantiana (strain ATCC 10958 / CBS 173.52 / CDC B-1940 / NIH 8579)</name>
    <name type="common">Xylohypha bantiana</name>
    <dbReference type="NCBI Taxonomy" id="1442370"/>
    <lineage>
        <taxon>Eukaryota</taxon>
        <taxon>Fungi</taxon>
        <taxon>Dikarya</taxon>
        <taxon>Ascomycota</taxon>
        <taxon>Pezizomycotina</taxon>
        <taxon>Eurotiomycetes</taxon>
        <taxon>Chaetothyriomycetidae</taxon>
        <taxon>Chaetothyriales</taxon>
        <taxon>Herpotrichiellaceae</taxon>
        <taxon>Cladophialophora</taxon>
    </lineage>
</organism>
<comment type="subcellular location">
    <subcellularLocation>
        <location evidence="1">Endoplasmic reticulum membrane</location>
        <topology evidence="1">Multi-pass membrane protein</topology>
    </subcellularLocation>
</comment>
<keyword evidence="12" id="KW-0753">Steroid metabolism</keyword>
<feature type="transmembrane region" description="Helical" evidence="13">
    <location>
        <begin position="70"/>
        <end position="88"/>
    </location>
</feature>
<gene>
    <name evidence="14" type="ORF">Z519_12538</name>
</gene>
<evidence type="ECO:0000313" key="15">
    <source>
        <dbReference type="Proteomes" id="UP000053789"/>
    </source>
</evidence>
<feature type="transmembrane region" description="Helical" evidence="13">
    <location>
        <begin position="12"/>
        <end position="34"/>
    </location>
</feature>
<evidence type="ECO:0000256" key="3">
    <source>
        <dbReference type="ARBA" id="ARBA00022516"/>
    </source>
</evidence>
<evidence type="ECO:0000256" key="11">
    <source>
        <dbReference type="ARBA" id="ARBA00023166"/>
    </source>
</evidence>
<keyword evidence="5" id="KW-0256">Endoplasmic reticulum</keyword>
<evidence type="ECO:0008006" key="16">
    <source>
        <dbReference type="Google" id="ProtNLM"/>
    </source>
</evidence>
<dbReference type="VEuPathDB" id="FungiDB:Z519_12538"/>
<accession>A0A0D2E9Y2</accession>
<evidence type="ECO:0000256" key="10">
    <source>
        <dbReference type="ARBA" id="ARBA00023136"/>
    </source>
</evidence>
<dbReference type="Pfam" id="PF03694">
    <property type="entry name" value="Erg28"/>
    <property type="match status" value="1"/>
</dbReference>
<evidence type="ECO:0000256" key="2">
    <source>
        <dbReference type="ARBA" id="ARBA00005377"/>
    </source>
</evidence>
<evidence type="ECO:0000256" key="6">
    <source>
        <dbReference type="ARBA" id="ARBA00022955"/>
    </source>
</evidence>
<name>A0A0D2E9Y2_CLAB1</name>
<dbReference type="InterPro" id="IPR005352">
    <property type="entry name" value="Erg28"/>
</dbReference>
<dbReference type="OrthoDB" id="6485510at2759"/>
<keyword evidence="7 13" id="KW-1133">Transmembrane helix</keyword>
<reference evidence="14" key="1">
    <citation type="submission" date="2015-01" db="EMBL/GenBank/DDBJ databases">
        <title>The Genome Sequence of Cladophialophora bantiana CBS 173.52.</title>
        <authorList>
            <consortium name="The Broad Institute Genomics Platform"/>
            <person name="Cuomo C."/>
            <person name="de Hoog S."/>
            <person name="Gorbushina A."/>
            <person name="Stielow B."/>
            <person name="Teixiera M."/>
            <person name="Abouelleil A."/>
            <person name="Chapman S.B."/>
            <person name="Priest M."/>
            <person name="Young S.K."/>
            <person name="Wortman J."/>
            <person name="Nusbaum C."/>
            <person name="Birren B."/>
        </authorList>
    </citation>
    <scope>NUCLEOTIDE SEQUENCE [LARGE SCALE GENOMIC DNA]</scope>
    <source>
        <strain evidence="14">CBS 173.52</strain>
    </source>
</reference>
<evidence type="ECO:0000313" key="14">
    <source>
        <dbReference type="EMBL" id="KIW86916.1"/>
    </source>
</evidence>
<dbReference type="GeneID" id="27705466"/>
<evidence type="ECO:0000256" key="1">
    <source>
        <dbReference type="ARBA" id="ARBA00004477"/>
    </source>
</evidence>
<dbReference type="PANTHER" id="PTHR15451">
    <property type="entry name" value="ERGOSTEROL BIOSYNTHETIC PROTEIN 28-RELATED"/>
    <property type="match status" value="1"/>
</dbReference>
<evidence type="ECO:0000256" key="7">
    <source>
        <dbReference type="ARBA" id="ARBA00022989"/>
    </source>
</evidence>
<evidence type="ECO:0000256" key="8">
    <source>
        <dbReference type="ARBA" id="ARBA00023011"/>
    </source>
</evidence>
<dbReference type="PANTHER" id="PTHR15451:SF19">
    <property type="entry name" value="ERGOSTEROL BIOSYNTHETIC PROTEIN 28 HOMOLOG"/>
    <property type="match status" value="1"/>
</dbReference>
<keyword evidence="6" id="KW-0752">Steroid biosynthesis</keyword>
<keyword evidence="11" id="KW-1207">Sterol metabolism</keyword>
<dbReference type="GO" id="GO:0030674">
    <property type="term" value="F:protein-macromolecule adaptor activity"/>
    <property type="evidence" value="ECO:0007669"/>
    <property type="project" value="TreeGrafter"/>
</dbReference>
<evidence type="ECO:0000256" key="9">
    <source>
        <dbReference type="ARBA" id="ARBA00023098"/>
    </source>
</evidence>
<sequence>MSSLLPQAEGYLPLYILFVGVTAIGNAIQCYITLSYTQRLYSGRPSATQTKGKASPEAISPVTHLSSRTFGTWTLAVGIVRIFAAYHIHEPSWFQMQMLTNVIGLVHFSLEAFVYKTCSPSGPWTAPISVALIGLVWSMAQYGFYVR</sequence>
<evidence type="ECO:0000256" key="5">
    <source>
        <dbReference type="ARBA" id="ARBA00022824"/>
    </source>
</evidence>
<dbReference type="GO" id="GO:0016126">
    <property type="term" value="P:sterol biosynthetic process"/>
    <property type="evidence" value="ECO:0007669"/>
    <property type="project" value="UniProtKB-KW"/>
</dbReference>
<keyword evidence="4 13" id="KW-0812">Transmembrane</keyword>
<evidence type="ECO:0000256" key="13">
    <source>
        <dbReference type="SAM" id="Phobius"/>
    </source>
</evidence>